<accession>A0A837HRH0</accession>
<dbReference type="Gene3D" id="1.10.10.10">
    <property type="entry name" value="Winged helix-like DNA-binding domain superfamily/Winged helix DNA-binding domain"/>
    <property type="match status" value="1"/>
</dbReference>
<dbReference type="PANTHER" id="PTHR34293:SF1">
    <property type="entry name" value="HTH-TYPE TRANSCRIPTIONAL REGULATOR TRMBL2"/>
    <property type="match status" value="1"/>
</dbReference>
<reference evidence="2 3" key="1">
    <citation type="journal article" date="2015" name="Nature">
        <title>rRNA introns, odd ribosomes, and small enigmatic genomes across a large radiation of phyla.</title>
        <authorList>
            <person name="Brown C.T."/>
            <person name="Hug L.A."/>
            <person name="Thomas B.C."/>
            <person name="Sharon I."/>
            <person name="Castelle C.J."/>
            <person name="Singh A."/>
            <person name="Wilkins M.J."/>
            <person name="Williams K.H."/>
            <person name="Banfield J.F."/>
        </authorList>
    </citation>
    <scope>NUCLEOTIDE SEQUENCE [LARGE SCALE GENOMIC DNA]</scope>
</reference>
<dbReference type="AlphaFoldDB" id="A0A837HRH0"/>
<comment type="caution">
    <text evidence="2">The sequence shown here is derived from an EMBL/GenBank/DDBJ whole genome shotgun (WGS) entry which is preliminary data.</text>
</comment>
<dbReference type="InterPro" id="IPR051797">
    <property type="entry name" value="TrmB-like"/>
</dbReference>
<dbReference type="Pfam" id="PF01978">
    <property type="entry name" value="TrmB"/>
    <property type="match status" value="1"/>
</dbReference>
<dbReference type="InterPro" id="IPR036388">
    <property type="entry name" value="WH-like_DNA-bd_sf"/>
</dbReference>
<dbReference type="EMBL" id="LBWE01000001">
    <property type="protein sequence ID" value="KKR02244.1"/>
    <property type="molecule type" value="Genomic_DNA"/>
</dbReference>
<dbReference type="InterPro" id="IPR036390">
    <property type="entry name" value="WH_DNA-bd_sf"/>
</dbReference>
<sequence length="262" mass="29882">MIHTPKQEYRELEQSLVEIGLSSKEAGVYLALLTLGHGTVSQISRRANINRTTGYDILDSLSAKGLVSISGKEPKQEYSAESPENLSKFISEEIKEKNKILEKTEEIIPELKSVHNIKDRPRVLFYEGRGGLEKVYEDTLTSTEPIRAYANVEHMTVGLPGYFPEYFKRRAQKGIFIRGIGPKTEDNLELAKRNTDEKRETALVPKDKYDFVPEINIYDNKVMIASWREQLGIIIESTEIANAMKVIYELAWAEAKRLEKES</sequence>
<dbReference type="InterPro" id="IPR002831">
    <property type="entry name" value="Tscrpt_reg_TrmB_N"/>
</dbReference>
<dbReference type="PANTHER" id="PTHR34293">
    <property type="entry name" value="HTH-TYPE TRANSCRIPTIONAL REGULATOR TRMBL2"/>
    <property type="match status" value="1"/>
</dbReference>
<evidence type="ECO:0000313" key="2">
    <source>
        <dbReference type="EMBL" id="KKR02244.1"/>
    </source>
</evidence>
<evidence type="ECO:0000313" key="3">
    <source>
        <dbReference type="Proteomes" id="UP000033998"/>
    </source>
</evidence>
<protein>
    <submittedName>
        <fullName evidence="2">Transcriptional regulator, TrmB</fullName>
    </submittedName>
</protein>
<proteinExistence type="predicted"/>
<dbReference type="SUPFAM" id="SSF46785">
    <property type="entry name" value="Winged helix' DNA-binding domain"/>
    <property type="match status" value="1"/>
</dbReference>
<feature type="domain" description="Transcription regulator TrmB N-terminal" evidence="1">
    <location>
        <begin position="18"/>
        <end position="84"/>
    </location>
</feature>
<name>A0A837HRH0_9BACT</name>
<dbReference type="Proteomes" id="UP000033998">
    <property type="component" value="Unassembled WGS sequence"/>
</dbReference>
<gene>
    <name evidence="2" type="ORF">UT27_C0001G0022</name>
</gene>
<evidence type="ECO:0000259" key="1">
    <source>
        <dbReference type="Pfam" id="PF01978"/>
    </source>
</evidence>
<organism evidence="2 3">
    <name type="scientific">Candidatus Nomurabacteria bacterium GW2011_GWD2_39_12</name>
    <dbReference type="NCBI Taxonomy" id="1618759"/>
    <lineage>
        <taxon>Bacteria</taxon>
        <taxon>Candidatus Nomuraibacteriota</taxon>
    </lineage>
</organism>